<dbReference type="Proteomes" id="UP000092154">
    <property type="component" value="Unassembled WGS sequence"/>
</dbReference>
<dbReference type="OrthoDB" id="2691388at2759"/>
<dbReference type="InParanoid" id="A0A1B7MDC9"/>
<name>A0A1B7MDC9_9AGAM</name>
<evidence type="ECO:0000313" key="1">
    <source>
        <dbReference type="EMBL" id="OAX30607.1"/>
    </source>
</evidence>
<accession>A0A1B7MDC9</accession>
<protein>
    <submittedName>
        <fullName evidence="1">Uncharacterized protein</fullName>
    </submittedName>
</protein>
<sequence length="187" mass="20968">MKINPLALVPIRIDRSTLTVSVDVDDNSILERIGNLIVSRLQIEYESKNQKIRGQDGTLALAKLNEQTIAYSKGARPFDRLLGDDTNILKDLIDFLDRDNTDILVFVAVKTFSIKVNSMADERDQSKEDSDAWLDNSTIDFSDLEDESGYERCSTPVFLGGKDAHLDVPELLDLFSDRSIMIGAQNQ</sequence>
<dbReference type="EMBL" id="KV450198">
    <property type="protein sequence ID" value="OAX30607.1"/>
    <property type="molecule type" value="Genomic_DNA"/>
</dbReference>
<organism evidence="1 2">
    <name type="scientific">Rhizopogon vinicolor AM-OR11-026</name>
    <dbReference type="NCBI Taxonomy" id="1314800"/>
    <lineage>
        <taxon>Eukaryota</taxon>
        <taxon>Fungi</taxon>
        <taxon>Dikarya</taxon>
        <taxon>Basidiomycota</taxon>
        <taxon>Agaricomycotina</taxon>
        <taxon>Agaricomycetes</taxon>
        <taxon>Agaricomycetidae</taxon>
        <taxon>Boletales</taxon>
        <taxon>Suillineae</taxon>
        <taxon>Rhizopogonaceae</taxon>
        <taxon>Rhizopogon</taxon>
    </lineage>
</organism>
<dbReference type="AlphaFoldDB" id="A0A1B7MDC9"/>
<gene>
    <name evidence="1" type="ORF">K503DRAFT_807001</name>
</gene>
<proteinExistence type="predicted"/>
<keyword evidence="2" id="KW-1185">Reference proteome</keyword>
<reference evidence="1 2" key="1">
    <citation type="submission" date="2016-06" db="EMBL/GenBank/DDBJ databases">
        <title>Comparative genomics of the ectomycorrhizal sister species Rhizopogon vinicolor and Rhizopogon vesiculosus (Basidiomycota: Boletales) reveals a divergence of the mating type B locus.</title>
        <authorList>
            <consortium name="DOE Joint Genome Institute"/>
            <person name="Mujic A.B."/>
            <person name="Kuo A."/>
            <person name="Tritt A."/>
            <person name="Lipzen A."/>
            <person name="Chen C."/>
            <person name="Johnson J."/>
            <person name="Sharma A."/>
            <person name="Barry K."/>
            <person name="Grigoriev I.V."/>
            <person name="Spatafora J.W."/>
        </authorList>
    </citation>
    <scope>NUCLEOTIDE SEQUENCE [LARGE SCALE GENOMIC DNA]</scope>
    <source>
        <strain evidence="1 2">AM-OR11-026</strain>
    </source>
</reference>
<evidence type="ECO:0000313" key="2">
    <source>
        <dbReference type="Proteomes" id="UP000092154"/>
    </source>
</evidence>